<dbReference type="InterPro" id="IPR014729">
    <property type="entry name" value="Rossmann-like_a/b/a_fold"/>
</dbReference>
<dbReference type="EC" id="2.7.7.2" evidence="15"/>
<evidence type="ECO:0000256" key="14">
    <source>
        <dbReference type="ARBA" id="ARBA00049494"/>
    </source>
</evidence>
<sequence length="318" mass="34510">MNDTTCRIVSYPSELAAACPRIAVAIGVFDGVHIGHQAILGELRRLAVDSAAVPVVLFFDPHPRAVLTPEQAPPRLSSLDTKVRLLQDLGLRHLVCFPFTRELAELSPAEFLERYFFIPGLTVTAFCVGQNWRFGKGNSGNGALLAELGRARDVATSVVPSVRYGSDVVSSTRIRQAVAAGELDLARAMLGRPYSINGVVSHGRGVGGKVLKCPTANIVDHGLLLPPFGIYAARGRVGQRLLDGVVYIGDAPTIRHDGNPEVIVELHLFSFAADLYGKQIEVLFYRFLRPSMIFADTESLSAQIQRDIKAARLALLDE</sequence>
<protein>
    <recommendedName>
        <fullName evidence="15">Riboflavin biosynthesis protein</fullName>
    </recommendedName>
    <domain>
        <recommendedName>
            <fullName evidence="15">Riboflavin kinase</fullName>
            <ecNumber evidence="15">2.7.1.26</ecNumber>
        </recommendedName>
        <alternativeName>
            <fullName evidence="15">Flavokinase</fullName>
        </alternativeName>
    </domain>
    <domain>
        <recommendedName>
            <fullName evidence="15">FMN adenylyltransferase</fullName>
            <ecNumber evidence="15">2.7.7.2</ecNumber>
        </recommendedName>
        <alternativeName>
            <fullName evidence="15">FAD pyrophosphorylase</fullName>
        </alternativeName>
        <alternativeName>
            <fullName evidence="15">FAD synthase</fullName>
        </alternativeName>
    </domain>
</protein>
<feature type="domain" description="Riboflavin kinase" evidence="16">
    <location>
        <begin position="189"/>
        <end position="316"/>
    </location>
</feature>
<dbReference type="PIRSF" id="PIRSF004491">
    <property type="entry name" value="FAD_Synth"/>
    <property type="match status" value="1"/>
</dbReference>
<evidence type="ECO:0000256" key="10">
    <source>
        <dbReference type="ARBA" id="ARBA00022827"/>
    </source>
</evidence>
<dbReference type="FunFam" id="3.40.50.620:FF:000021">
    <property type="entry name" value="Riboflavin biosynthesis protein"/>
    <property type="match status" value="1"/>
</dbReference>
<keyword evidence="5 15" id="KW-0288">FMN</keyword>
<dbReference type="Pfam" id="PF06574">
    <property type="entry name" value="FAD_syn"/>
    <property type="match status" value="1"/>
</dbReference>
<evidence type="ECO:0000256" key="5">
    <source>
        <dbReference type="ARBA" id="ARBA00022643"/>
    </source>
</evidence>
<dbReference type="CDD" id="cd02064">
    <property type="entry name" value="FAD_synthetase_N"/>
    <property type="match status" value="1"/>
</dbReference>
<reference evidence="17" key="1">
    <citation type="submission" date="2023-07" db="EMBL/GenBank/DDBJ databases">
        <title>Genomic Encyclopedia of Type Strains, Phase IV (KMG-IV): sequencing the most valuable type-strain genomes for metagenomic binning, comparative biology and taxonomic classification.</title>
        <authorList>
            <person name="Goeker M."/>
        </authorList>
    </citation>
    <scope>NUCLEOTIDE SEQUENCE</scope>
    <source>
        <strain evidence="17">DSM 24202</strain>
    </source>
</reference>
<gene>
    <name evidence="17" type="ORF">J3R75_002597</name>
</gene>
<evidence type="ECO:0000256" key="6">
    <source>
        <dbReference type="ARBA" id="ARBA00022679"/>
    </source>
</evidence>
<comment type="pathway">
    <text evidence="3 15">Cofactor biosynthesis; FMN biosynthesis; FMN from riboflavin (ATP route): step 1/1.</text>
</comment>
<keyword evidence="6 15" id="KW-0808">Transferase</keyword>
<evidence type="ECO:0000256" key="7">
    <source>
        <dbReference type="ARBA" id="ARBA00022695"/>
    </source>
</evidence>
<evidence type="ECO:0000256" key="12">
    <source>
        <dbReference type="ARBA" id="ARBA00023268"/>
    </source>
</evidence>
<evidence type="ECO:0000256" key="15">
    <source>
        <dbReference type="PIRNR" id="PIRNR004491"/>
    </source>
</evidence>
<dbReference type="SUPFAM" id="SSF82114">
    <property type="entry name" value="Riboflavin kinase-like"/>
    <property type="match status" value="1"/>
</dbReference>
<dbReference type="NCBIfam" id="TIGR00083">
    <property type="entry name" value="ribF"/>
    <property type="match status" value="1"/>
</dbReference>
<dbReference type="SMART" id="SM00904">
    <property type="entry name" value="Flavokinase"/>
    <property type="match status" value="1"/>
</dbReference>
<keyword evidence="11 15" id="KW-0067">ATP-binding</keyword>
<evidence type="ECO:0000259" key="16">
    <source>
        <dbReference type="SMART" id="SM00904"/>
    </source>
</evidence>
<keyword evidence="18" id="KW-1185">Reference proteome</keyword>
<keyword evidence="10 15" id="KW-0274">FAD</keyword>
<evidence type="ECO:0000313" key="18">
    <source>
        <dbReference type="Proteomes" id="UP001238163"/>
    </source>
</evidence>
<dbReference type="Gene3D" id="2.40.30.30">
    <property type="entry name" value="Riboflavin kinase-like"/>
    <property type="match status" value="1"/>
</dbReference>
<dbReference type="InterPro" id="IPR002606">
    <property type="entry name" value="Riboflavin_kinase_bac"/>
</dbReference>
<evidence type="ECO:0000313" key="17">
    <source>
        <dbReference type="EMBL" id="MDQ0290490.1"/>
    </source>
</evidence>
<keyword evidence="7 15" id="KW-0548">Nucleotidyltransferase</keyword>
<evidence type="ECO:0000256" key="8">
    <source>
        <dbReference type="ARBA" id="ARBA00022741"/>
    </source>
</evidence>
<dbReference type="GO" id="GO:0003919">
    <property type="term" value="F:FMN adenylyltransferase activity"/>
    <property type="evidence" value="ECO:0007669"/>
    <property type="project" value="UniProtKB-UniRule"/>
</dbReference>
<evidence type="ECO:0000256" key="13">
    <source>
        <dbReference type="ARBA" id="ARBA00047880"/>
    </source>
</evidence>
<comment type="catalytic activity">
    <reaction evidence="13 15">
        <text>riboflavin + ATP = FMN + ADP + H(+)</text>
        <dbReference type="Rhea" id="RHEA:14357"/>
        <dbReference type="ChEBI" id="CHEBI:15378"/>
        <dbReference type="ChEBI" id="CHEBI:30616"/>
        <dbReference type="ChEBI" id="CHEBI:57986"/>
        <dbReference type="ChEBI" id="CHEBI:58210"/>
        <dbReference type="ChEBI" id="CHEBI:456216"/>
        <dbReference type="EC" id="2.7.1.26"/>
    </reaction>
</comment>
<accession>A0AAE3VHI4</accession>
<comment type="caution">
    <text evidence="17">The sequence shown here is derived from an EMBL/GenBank/DDBJ whole genome shotgun (WGS) entry which is preliminary data.</text>
</comment>
<dbReference type="EC" id="2.7.1.26" evidence="15"/>
<comment type="function">
    <text evidence="1">Catalyzes the phosphorylation of riboflavin to FMN followed by the adenylation of FMN to FAD.</text>
</comment>
<evidence type="ECO:0000256" key="2">
    <source>
        <dbReference type="ARBA" id="ARBA00004726"/>
    </source>
</evidence>
<keyword evidence="8 15" id="KW-0547">Nucleotide-binding</keyword>
<dbReference type="InterPro" id="IPR023468">
    <property type="entry name" value="Riboflavin_kinase"/>
</dbReference>
<comment type="pathway">
    <text evidence="2 15">Cofactor biosynthesis; FAD biosynthesis; FAD from FMN: step 1/1.</text>
</comment>
<organism evidence="17 18">
    <name type="scientific">Oligosphaera ethanolica</name>
    <dbReference type="NCBI Taxonomy" id="760260"/>
    <lineage>
        <taxon>Bacteria</taxon>
        <taxon>Pseudomonadati</taxon>
        <taxon>Lentisphaerota</taxon>
        <taxon>Oligosphaeria</taxon>
        <taxon>Oligosphaerales</taxon>
        <taxon>Oligosphaeraceae</taxon>
        <taxon>Oligosphaera</taxon>
    </lineage>
</organism>
<proteinExistence type="inferred from homology"/>
<keyword evidence="12" id="KW-0511">Multifunctional enzyme</keyword>
<dbReference type="InterPro" id="IPR023465">
    <property type="entry name" value="Riboflavin_kinase_dom_sf"/>
</dbReference>
<comment type="similarity">
    <text evidence="15">Belongs to the ribF family.</text>
</comment>
<keyword evidence="9 15" id="KW-0418">Kinase</keyword>
<dbReference type="GO" id="GO:0009231">
    <property type="term" value="P:riboflavin biosynthetic process"/>
    <property type="evidence" value="ECO:0007669"/>
    <property type="project" value="InterPro"/>
</dbReference>
<evidence type="ECO:0000256" key="4">
    <source>
        <dbReference type="ARBA" id="ARBA00022630"/>
    </source>
</evidence>
<dbReference type="GO" id="GO:0008531">
    <property type="term" value="F:riboflavin kinase activity"/>
    <property type="evidence" value="ECO:0007669"/>
    <property type="project" value="UniProtKB-UniRule"/>
</dbReference>
<dbReference type="InterPro" id="IPR015864">
    <property type="entry name" value="FAD_synthase"/>
</dbReference>
<evidence type="ECO:0000256" key="1">
    <source>
        <dbReference type="ARBA" id="ARBA00002121"/>
    </source>
</evidence>
<dbReference type="AlphaFoldDB" id="A0AAE3VHI4"/>
<dbReference type="GO" id="GO:0005524">
    <property type="term" value="F:ATP binding"/>
    <property type="evidence" value="ECO:0007669"/>
    <property type="project" value="UniProtKB-UniRule"/>
</dbReference>
<name>A0AAE3VHI4_9BACT</name>
<dbReference type="GO" id="GO:0009398">
    <property type="term" value="P:FMN biosynthetic process"/>
    <property type="evidence" value="ECO:0007669"/>
    <property type="project" value="UniProtKB-UniRule"/>
</dbReference>
<dbReference type="SUPFAM" id="SSF52374">
    <property type="entry name" value="Nucleotidylyl transferase"/>
    <property type="match status" value="1"/>
</dbReference>
<dbReference type="Pfam" id="PF01687">
    <property type="entry name" value="Flavokinase"/>
    <property type="match status" value="1"/>
</dbReference>
<dbReference type="EMBL" id="JAUSVL010000001">
    <property type="protein sequence ID" value="MDQ0290490.1"/>
    <property type="molecule type" value="Genomic_DNA"/>
</dbReference>
<dbReference type="PANTHER" id="PTHR22749">
    <property type="entry name" value="RIBOFLAVIN KINASE/FMN ADENYLYLTRANSFERASE"/>
    <property type="match status" value="1"/>
</dbReference>
<evidence type="ECO:0000256" key="11">
    <source>
        <dbReference type="ARBA" id="ARBA00022840"/>
    </source>
</evidence>
<comment type="catalytic activity">
    <reaction evidence="14 15">
        <text>FMN + ATP + H(+) = FAD + diphosphate</text>
        <dbReference type="Rhea" id="RHEA:17237"/>
        <dbReference type="ChEBI" id="CHEBI:15378"/>
        <dbReference type="ChEBI" id="CHEBI:30616"/>
        <dbReference type="ChEBI" id="CHEBI:33019"/>
        <dbReference type="ChEBI" id="CHEBI:57692"/>
        <dbReference type="ChEBI" id="CHEBI:58210"/>
        <dbReference type="EC" id="2.7.7.2"/>
    </reaction>
</comment>
<evidence type="ECO:0000256" key="3">
    <source>
        <dbReference type="ARBA" id="ARBA00005201"/>
    </source>
</evidence>
<keyword evidence="4 15" id="KW-0285">Flavoprotein</keyword>
<dbReference type="InterPro" id="IPR015865">
    <property type="entry name" value="Riboflavin_kinase_bac/euk"/>
</dbReference>
<dbReference type="RefSeq" id="WP_307262057.1">
    <property type="nucleotide sequence ID" value="NZ_JAUSVL010000001.1"/>
</dbReference>
<dbReference type="PANTHER" id="PTHR22749:SF6">
    <property type="entry name" value="RIBOFLAVIN KINASE"/>
    <property type="match status" value="1"/>
</dbReference>
<evidence type="ECO:0000256" key="9">
    <source>
        <dbReference type="ARBA" id="ARBA00022777"/>
    </source>
</evidence>
<dbReference type="Gene3D" id="3.40.50.620">
    <property type="entry name" value="HUPs"/>
    <property type="match status" value="1"/>
</dbReference>
<dbReference type="Proteomes" id="UP001238163">
    <property type="component" value="Unassembled WGS sequence"/>
</dbReference>
<dbReference type="GO" id="GO:0006747">
    <property type="term" value="P:FAD biosynthetic process"/>
    <property type="evidence" value="ECO:0007669"/>
    <property type="project" value="UniProtKB-UniRule"/>
</dbReference>